<dbReference type="PANTHER" id="PTHR33048:SF47">
    <property type="entry name" value="INTEGRAL MEMBRANE PROTEIN-RELATED"/>
    <property type="match status" value="1"/>
</dbReference>
<reference evidence="9" key="1">
    <citation type="journal article" date="2020" name="Stud. Mycol.">
        <title>101 Dothideomycetes genomes: a test case for predicting lifestyles and emergence of pathogens.</title>
        <authorList>
            <person name="Haridas S."/>
            <person name="Albert R."/>
            <person name="Binder M."/>
            <person name="Bloem J."/>
            <person name="Labutti K."/>
            <person name="Salamov A."/>
            <person name="Andreopoulos B."/>
            <person name="Baker S."/>
            <person name="Barry K."/>
            <person name="Bills G."/>
            <person name="Bluhm B."/>
            <person name="Cannon C."/>
            <person name="Castanera R."/>
            <person name="Culley D."/>
            <person name="Daum C."/>
            <person name="Ezra D."/>
            <person name="Gonzalez J."/>
            <person name="Henrissat B."/>
            <person name="Kuo A."/>
            <person name="Liang C."/>
            <person name="Lipzen A."/>
            <person name="Lutzoni F."/>
            <person name="Magnuson J."/>
            <person name="Mondo S."/>
            <person name="Nolan M."/>
            <person name="Ohm R."/>
            <person name="Pangilinan J."/>
            <person name="Park H.-J."/>
            <person name="Ramirez L."/>
            <person name="Alfaro M."/>
            <person name="Sun H."/>
            <person name="Tritt A."/>
            <person name="Yoshinaga Y."/>
            <person name="Zwiers L.-H."/>
            <person name="Turgeon B."/>
            <person name="Goodwin S."/>
            <person name="Spatafora J."/>
            <person name="Crous P."/>
            <person name="Grigoriev I."/>
        </authorList>
    </citation>
    <scope>NUCLEOTIDE SEQUENCE</scope>
    <source>
        <strain evidence="9">ATCC 74209</strain>
    </source>
</reference>
<feature type="region of interest" description="Disordered" evidence="6">
    <location>
        <begin position="307"/>
        <end position="336"/>
    </location>
</feature>
<dbReference type="InterPro" id="IPR049326">
    <property type="entry name" value="Rhodopsin_dom_fungi"/>
</dbReference>
<feature type="transmembrane region" description="Helical" evidence="7">
    <location>
        <begin position="190"/>
        <end position="211"/>
    </location>
</feature>
<evidence type="ECO:0000256" key="4">
    <source>
        <dbReference type="ARBA" id="ARBA00023136"/>
    </source>
</evidence>
<evidence type="ECO:0000313" key="10">
    <source>
        <dbReference type="Proteomes" id="UP000799536"/>
    </source>
</evidence>
<dbReference type="GO" id="GO:0016020">
    <property type="term" value="C:membrane"/>
    <property type="evidence" value="ECO:0007669"/>
    <property type="project" value="UniProtKB-SubCell"/>
</dbReference>
<dbReference type="PANTHER" id="PTHR33048">
    <property type="entry name" value="PTH11-LIKE INTEGRAL MEMBRANE PROTEIN (AFU_ORTHOLOGUE AFUA_5G11245)"/>
    <property type="match status" value="1"/>
</dbReference>
<keyword evidence="2 7" id="KW-0812">Transmembrane</keyword>
<feature type="transmembrane region" description="Helical" evidence="7">
    <location>
        <begin position="260"/>
        <end position="284"/>
    </location>
</feature>
<comment type="similarity">
    <text evidence="5">Belongs to the SAT4 family.</text>
</comment>
<evidence type="ECO:0000256" key="6">
    <source>
        <dbReference type="SAM" id="MobiDB-lite"/>
    </source>
</evidence>
<name>A0A9P4JQE3_9PLEO</name>
<evidence type="ECO:0000256" key="2">
    <source>
        <dbReference type="ARBA" id="ARBA00022692"/>
    </source>
</evidence>
<keyword evidence="10" id="KW-1185">Reference proteome</keyword>
<gene>
    <name evidence="9" type="ORF">GQ43DRAFT_411195</name>
</gene>
<dbReference type="AlphaFoldDB" id="A0A9P4JQE3"/>
<feature type="transmembrane region" description="Helical" evidence="7">
    <location>
        <begin position="223"/>
        <end position="248"/>
    </location>
</feature>
<dbReference type="EMBL" id="ML993897">
    <property type="protein sequence ID" value="KAF2203656.1"/>
    <property type="molecule type" value="Genomic_DNA"/>
</dbReference>
<organism evidence="9 10">
    <name type="scientific">Delitschia confertaspora ATCC 74209</name>
    <dbReference type="NCBI Taxonomy" id="1513339"/>
    <lineage>
        <taxon>Eukaryota</taxon>
        <taxon>Fungi</taxon>
        <taxon>Dikarya</taxon>
        <taxon>Ascomycota</taxon>
        <taxon>Pezizomycotina</taxon>
        <taxon>Dothideomycetes</taxon>
        <taxon>Pleosporomycetidae</taxon>
        <taxon>Pleosporales</taxon>
        <taxon>Delitschiaceae</taxon>
        <taxon>Delitschia</taxon>
    </lineage>
</organism>
<feature type="transmembrane region" description="Helical" evidence="7">
    <location>
        <begin position="142"/>
        <end position="170"/>
    </location>
</feature>
<evidence type="ECO:0000256" key="1">
    <source>
        <dbReference type="ARBA" id="ARBA00004141"/>
    </source>
</evidence>
<keyword evidence="4 7" id="KW-0472">Membrane</keyword>
<comment type="caution">
    <text evidence="9">The sequence shown here is derived from an EMBL/GenBank/DDBJ whole genome shotgun (WGS) entry which is preliminary data.</text>
</comment>
<protein>
    <recommendedName>
        <fullName evidence="8">Rhodopsin domain-containing protein</fullName>
    </recommendedName>
</protein>
<feature type="transmembrane region" description="Helical" evidence="7">
    <location>
        <begin position="107"/>
        <end position="130"/>
    </location>
</feature>
<feature type="transmembrane region" description="Helical" evidence="7">
    <location>
        <begin position="31"/>
        <end position="50"/>
    </location>
</feature>
<feature type="domain" description="Rhodopsin" evidence="8">
    <location>
        <begin position="47"/>
        <end position="284"/>
    </location>
</feature>
<sequence>MATQWGSGVLPPPPGIEPNLVDPSGQFHGNVALHSVLLTVATLSIGVRFYTRTFITRSKLGIDDFCCLIAYLCAVAFSSLMIVAFKWGIGRHMWDEPMMWLPVALKYFTFAQYCYLVCSGVVKLSFLFFYRRVFSAQTKSKYYIDFGIAFVFCANTALLFATIFSCTPIARAWNPILRGHCIHPRILPWLSGVLNSVTDIYVLVLPASLLWGLHLELERKIKLLAVFGLGIFACTASLVRLGMTSVLYKSLDSTWNISTIAIWAVLEIDVAIICASLTFLPAFLEHHWPQSFSNSIAHLWSYTGSSRKKSKSGGSSGQGSRNTIGSGGQKRAVGKKEWPSDEFITLNDGELTWVNSDMLEKDSNSLKYPVGAAVKQYGADDVEQGSTPGRNTPMQERDVLQS</sequence>
<evidence type="ECO:0000256" key="5">
    <source>
        <dbReference type="ARBA" id="ARBA00038359"/>
    </source>
</evidence>
<keyword evidence="3 7" id="KW-1133">Transmembrane helix</keyword>
<dbReference type="Pfam" id="PF20684">
    <property type="entry name" value="Fung_rhodopsin"/>
    <property type="match status" value="1"/>
</dbReference>
<comment type="subcellular location">
    <subcellularLocation>
        <location evidence="1">Membrane</location>
        <topology evidence="1">Multi-pass membrane protein</topology>
    </subcellularLocation>
</comment>
<dbReference type="InterPro" id="IPR052337">
    <property type="entry name" value="SAT4-like"/>
</dbReference>
<evidence type="ECO:0000256" key="7">
    <source>
        <dbReference type="SAM" id="Phobius"/>
    </source>
</evidence>
<evidence type="ECO:0000256" key="3">
    <source>
        <dbReference type="ARBA" id="ARBA00022989"/>
    </source>
</evidence>
<evidence type="ECO:0000259" key="8">
    <source>
        <dbReference type="Pfam" id="PF20684"/>
    </source>
</evidence>
<feature type="transmembrane region" description="Helical" evidence="7">
    <location>
        <begin position="62"/>
        <end position="87"/>
    </location>
</feature>
<dbReference type="Proteomes" id="UP000799536">
    <property type="component" value="Unassembled WGS sequence"/>
</dbReference>
<proteinExistence type="inferred from homology"/>
<feature type="region of interest" description="Disordered" evidence="6">
    <location>
        <begin position="378"/>
        <end position="402"/>
    </location>
</feature>
<dbReference type="OrthoDB" id="444631at2759"/>
<accession>A0A9P4JQE3</accession>
<feature type="compositionally biased region" description="Polar residues" evidence="6">
    <location>
        <begin position="384"/>
        <end position="394"/>
    </location>
</feature>
<evidence type="ECO:0000313" key="9">
    <source>
        <dbReference type="EMBL" id="KAF2203656.1"/>
    </source>
</evidence>